<dbReference type="Pfam" id="PF13532">
    <property type="entry name" value="2OG-FeII_Oxy_2"/>
    <property type="match status" value="1"/>
</dbReference>
<dbReference type="Gene3D" id="3.30.70.330">
    <property type="match status" value="1"/>
</dbReference>
<dbReference type="GO" id="GO:0070988">
    <property type="term" value="P:demethylation"/>
    <property type="evidence" value="ECO:0007669"/>
    <property type="project" value="InterPro"/>
</dbReference>
<dbReference type="GO" id="GO:0032451">
    <property type="term" value="F:demethylase activity"/>
    <property type="evidence" value="ECO:0007669"/>
    <property type="project" value="TreeGrafter"/>
</dbReference>
<keyword evidence="3" id="KW-0812">Transmembrane</keyword>
<gene>
    <name evidence="6" type="ORF">CEY00_Acc22627</name>
</gene>
<reference evidence="6 7" key="1">
    <citation type="submission" date="2017-07" db="EMBL/GenBank/DDBJ databases">
        <title>An improved, manually edited Actinidia chinensis var. chinensis (kiwifruit) genome highlights the challenges associated with draft genomes and gene prediction in plants.</title>
        <authorList>
            <person name="Pilkington S."/>
            <person name="Crowhurst R."/>
            <person name="Hilario E."/>
            <person name="Nardozza S."/>
            <person name="Fraser L."/>
            <person name="Peng Y."/>
            <person name="Gunaseelan K."/>
            <person name="Simpson R."/>
            <person name="Tahir J."/>
            <person name="Deroles S."/>
            <person name="Templeton K."/>
            <person name="Luo Z."/>
            <person name="Davy M."/>
            <person name="Cheng C."/>
            <person name="Mcneilage M."/>
            <person name="Scaglione D."/>
            <person name="Liu Y."/>
            <person name="Zhang Q."/>
            <person name="Datson P."/>
            <person name="De Silva N."/>
            <person name="Gardiner S."/>
            <person name="Bassett H."/>
            <person name="Chagne D."/>
            <person name="Mccallum J."/>
            <person name="Dzierzon H."/>
            <person name="Deng C."/>
            <person name="Wang Y.-Y."/>
            <person name="Barron N."/>
            <person name="Manako K."/>
            <person name="Bowen J."/>
            <person name="Foster T."/>
            <person name="Erridge Z."/>
            <person name="Tiffin H."/>
            <person name="Waite C."/>
            <person name="Davies K."/>
            <person name="Grierson E."/>
            <person name="Laing W."/>
            <person name="Kirk R."/>
            <person name="Chen X."/>
            <person name="Wood M."/>
            <person name="Montefiori M."/>
            <person name="Brummell D."/>
            <person name="Schwinn K."/>
            <person name="Catanach A."/>
            <person name="Fullerton C."/>
            <person name="Li D."/>
            <person name="Meiyalaghan S."/>
            <person name="Nieuwenhuizen N."/>
            <person name="Read N."/>
            <person name="Prakash R."/>
            <person name="Hunter D."/>
            <person name="Zhang H."/>
            <person name="Mckenzie M."/>
            <person name="Knabel M."/>
            <person name="Harris A."/>
            <person name="Allan A."/>
            <person name="Chen A."/>
            <person name="Janssen B."/>
            <person name="Plunkett B."/>
            <person name="Dwamena C."/>
            <person name="Voogd C."/>
            <person name="Leif D."/>
            <person name="Lafferty D."/>
            <person name="Souleyre E."/>
            <person name="Varkonyi-Gasic E."/>
            <person name="Gambi F."/>
            <person name="Hanley J."/>
            <person name="Yao J.-L."/>
            <person name="Cheung J."/>
            <person name="David K."/>
            <person name="Warren B."/>
            <person name="Marsh K."/>
            <person name="Snowden K."/>
            <person name="Lin-Wang K."/>
            <person name="Brian L."/>
            <person name="Martinez-Sanchez M."/>
            <person name="Wang M."/>
            <person name="Ileperuma N."/>
            <person name="Macnee N."/>
            <person name="Campin R."/>
            <person name="Mcatee P."/>
            <person name="Drummond R."/>
            <person name="Espley R."/>
            <person name="Ireland H."/>
            <person name="Wu R."/>
            <person name="Atkinson R."/>
            <person name="Karunairetnam S."/>
            <person name="Bulley S."/>
            <person name="Chunkath S."/>
            <person name="Hanley Z."/>
            <person name="Storey R."/>
            <person name="Thrimawithana A."/>
            <person name="Thomson S."/>
            <person name="David C."/>
            <person name="Testolin R."/>
        </authorList>
    </citation>
    <scope>NUCLEOTIDE SEQUENCE [LARGE SCALE GENOMIC DNA]</scope>
    <source>
        <strain evidence="7">cv. Red5</strain>
        <tissue evidence="6">Young leaf</tissue>
    </source>
</reference>
<evidence type="ECO:0000256" key="3">
    <source>
        <dbReference type="SAM" id="Phobius"/>
    </source>
</evidence>
<dbReference type="InterPro" id="IPR035979">
    <property type="entry name" value="RBD_domain_sf"/>
</dbReference>
<dbReference type="InterPro" id="IPR037151">
    <property type="entry name" value="AlkB-like_sf"/>
</dbReference>
<evidence type="ECO:0000256" key="2">
    <source>
        <dbReference type="PROSITE-ProRule" id="PRU00176"/>
    </source>
</evidence>
<dbReference type="STRING" id="1590841.A0A2R6Q331"/>
<evidence type="ECO:0000259" key="5">
    <source>
        <dbReference type="PROSITE" id="PS51471"/>
    </source>
</evidence>
<dbReference type="Proteomes" id="UP000241394">
    <property type="component" value="Chromosome LG20"/>
</dbReference>
<reference evidence="7" key="2">
    <citation type="journal article" date="2018" name="BMC Genomics">
        <title>A manually annotated Actinidia chinensis var. chinensis (kiwifruit) genome highlights the challenges associated with draft genomes and gene prediction in plants.</title>
        <authorList>
            <person name="Pilkington S.M."/>
            <person name="Crowhurst R."/>
            <person name="Hilario E."/>
            <person name="Nardozza S."/>
            <person name="Fraser L."/>
            <person name="Peng Y."/>
            <person name="Gunaseelan K."/>
            <person name="Simpson R."/>
            <person name="Tahir J."/>
            <person name="Deroles S.C."/>
            <person name="Templeton K."/>
            <person name="Luo Z."/>
            <person name="Davy M."/>
            <person name="Cheng C."/>
            <person name="McNeilage M."/>
            <person name="Scaglione D."/>
            <person name="Liu Y."/>
            <person name="Zhang Q."/>
            <person name="Datson P."/>
            <person name="De Silva N."/>
            <person name="Gardiner S.E."/>
            <person name="Bassett H."/>
            <person name="Chagne D."/>
            <person name="McCallum J."/>
            <person name="Dzierzon H."/>
            <person name="Deng C."/>
            <person name="Wang Y.Y."/>
            <person name="Barron L."/>
            <person name="Manako K."/>
            <person name="Bowen J."/>
            <person name="Foster T.M."/>
            <person name="Erridge Z.A."/>
            <person name="Tiffin H."/>
            <person name="Waite C.N."/>
            <person name="Davies K.M."/>
            <person name="Grierson E.P."/>
            <person name="Laing W.A."/>
            <person name="Kirk R."/>
            <person name="Chen X."/>
            <person name="Wood M."/>
            <person name="Montefiori M."/>
            <person name="Brummell D.A."/>
            <person name="Schwinn K.E."/>
            <person name="Catanach A."/>
            <person name="Fullerton C."/>
            <person name="Li D."/>
            <person name="Meiyalaghan S."/>
            <person name="Nieuwenhuizen N."/>
            <person name="Read N."/>
            <person name="Prakash R."/>
            <person name="Hunter D."/>
            <person name="Zhang H."/>
            <person name="McKenzie M."/>
            <person name="Knabel M."/>
            <person name="Harris A."/>
            <person name="Allan A.C."/>
            <person name="Gleave A."/>
            <person name="Chen A."/>
            <person name="Janssen B.J."/>
            <person name="Plunkett B."/>
            <person name="Ampomah-Dwamena C."/>
            <person name="Voogd C."/>
            <person name="Leif D."/>
            <person name="Lafferty D."/>
            <person name="Souleyre E.J.F."/>
            <person name="Varkonyi-Gasic E."/>
            <person name="Gambi F."/>
            <person name="Hanley J."/>
            <person name="Yao J.L."/>
            <person name="Cheung J."/>
            <person name="David K.M."/>
            <person name="Warren B."/>
            <person name="Marsh K."/>
            <person name="Snowden K.C."/>
            <person name="Lin-Wang K."/>
            <person name="Brian L."/>
            <person name="Martinez-Sanchez M."/>
            <person name="Wang M."/>
            <person name="Ileperuma N."/>
            <person name="Macnee N."/>
            <person name="Campin R."/>
            <person name="McAtee P."/>
            <person name="Drummond R.S.M."/>
            <person name="Espley R.V."/>
            <person name="Ireland H.S."/>
            <person name="Wu R."/>
            <person name="Atkinson R.G."/>
            <person name="Karunairetnam S."/>
            <person name="Bulley S."/>
            <person name="Chunkath S."/>
            <person name="Hanley Z."/>
            <person name="Storey R."/>
            <person name="Thrimawithana A.H."/>
            <person name="Thomson S."/>
            <person name="David C."/>
            <person name="Testolin R."/>
            <person name="Huang H."/>
            <person name="Hellens R.P."/>
            <person name="Schaffer R.J."/>
        </authorList>
    </citation>
    <scope>NUCLEOTIDE SEQUENCE [LARGE SCALE GENOMIC DNA]</scope>
    <source>
        <strain evidence="7">cv. Red5</strain>
    </source>
</reference>
<dbReference type="Gramene" id="PSS01269">
    <property type="protein sequence ID" value="PSS01269"/>
    <property type="gene ID" value="CEY00_Acc22627"/>
</dbReference>
<evidence type="ECO:0000256" key="1">
    <source>
        <dbReference type="ARBA" id="ARBA00007879"/>
    </source>
</evidence>
<dbReference type="OrthoDB" id="271595at2759"/>
<dbReference type="SUPFAM" id="SSF54928">
    <property type="entry name" value="RNA-binding domain, RBD"/>
    <property type="match status" value="1"/>
</dbReference>
<dbReference type="Gene3D" id="2.60.120.590">
    <property type="entry name" value="Alpha-ketoglutarate-dependent dioxygenase AlkB-like"/>
    <property type="match status" value="1"/>
</dbReference>
<evidence type="ECO:0000313" key="7">
    <source>
        <dbReference type="Proteomes" id="UP000241394"/>
    </source>
</evidence>
<dbReference type="OMA" id="RNVNTRH"/>
<feature type="domain" description="RRM" evidence="4">
    <location>
        <begin position="18"/>
        <end position="96"/>
    </location>
</feature>
<dbReference type="InterPro" id="IPR027450">
    <property type="entry name" value="AlkB-like"/>
</dbReference>
<feature type="transmembrane region" description="Helical" evidence="3">
    <location>
        <begin position="328"/>
        <end position="361"/>
    </location>
</feature>
<dbReference type="GO" id="GO:0016491">
    <property type="term" value="F:oxidoreductase activity"/>
    <property type="evidence" value="ECO:0007669"/>
    <property type="project" value="TreeGrafter"/>
</dbReference>
<dbReference type="InterPro" id="IPR005123">
    <property type="entry name" value="Oxoglu/Fe-dep_dioxygenase_dom"/>
</dbReference>
<evidence type="ECO:0000259" key="4">
    <source>
        <dbReference type="PROSITE" id="PS50102"/>
    </source>
</evidence>
<evidence type="ECO:0000313" key="6">
    <source>
        <dbReference type="EMBL" id="PSS01269.1"/>
    </source>
</evidence>
<keyword evidence="2" id="KW-0694">RNA-binding</keyword>
<dbReference type="GO" id="GO:0003723">
    <property type="term" value="F:RNA binding"/>
    <property type="evidence" value="ECO:0007669"/>
    <property type="project" value="UniProtKB-UniRule"/>
</dbReference>
<protein>
    <submittedName>
        <fullName evidence="6">Alkylated DNA repair protein like</fullName>
    </submittedName>
</protein>
<dbReference type="PANTHER" id="PTHR12463">
    <property type="entry name" value="OXYGENASE-RELATED"/>
    <property type="match status" value="1"/>
</dbReference>
<dbReference type="InterPro" id="IPR032857">
    <property type="entry name" value="ALKBH4"/>
</dbReference>
<dbReference type="FunCoup" id="A0A2R6Q331">
    <property type="interactions" value="4335"/>
</dbReference>
<keyword evidence="3" id="KW-1133">Transmembrane helix</keyword>
<comment type="similarity">
    <text evidence="1">Belongs to the alkB family.</text>
</comment>
<dbReference type="InParanoid" id="A0A2R6Q331"/>
<feature type="domain" description="Fe2OG dioxygenase" evidence="5">
    <location>
        <begin position="201"/>
        <end position="327"/>
    </location>
</feature>
<dbReference type="FunFam" id="2.60.120.590:FF:000018">
    <property type="entry name" value="ALKylated DNA repair protein AlkB homolog"/>
    <property type="match status" value="1"/>
</dbReference>
<sequence>MGLPRFARPKGVDGKSSPNLYVANCGPAVGLSIDAISSVFSTFGEVNGVYAADESGTRVIVSYINENAAQAALKALHGRPCPDLGGRFLHIQYSILQPPKQVHTNDSIPVSLVASELNIPGLYLWHDFVTAKEEEELLAAVDDIPWRCLAKRKVQHYGYEFLYETRNVNTRQHMGELPSFVSFILGRIALISDLGDAANIVLNQLTVNEYPSGVGLSPHIDTHSAFEGLIFSLSLAGPCIMEFRRHSEGVCLPKPNSDTESKAESPDSSSNVKRRAIYLPPRSLLLLSGEARYAWHHYIPHHKVDLVKDSMIRRGSRRVSFTFRKVRGIHFFVVPSAGLASGFVCLQFILCMYLIALKILIDLFGYGFL</sequence>
<dbReference type="PROSITE" id="PS50102">
    <property type="entry name" value="RRM"/>
    <property type="match status" value="1"/>
</dbReference>
<dbReference type="PROSITE" id="PS51471">
    <property type="entry name" value="FE2OG_OXY"/>
    <property type="match status" value="1"/>
</dbReference>
<keyword evidence="3" id="KW-0472">Membrane</keyword>
<dbReference type="InterPro" id="IPR000504">
    <property type="entry name" value="RRM_dom"/>
</dbReference>
<dbReference type="InterPro" id="IPR012677">
    <property type="entry name" value="Nucleotide-bd_a/b_plait_sf"/>
</dbReference>
<keyword evidence="7" id="KW-1185">Reference proteome</keyword>
<dbReference type="SUPFAM" id="SSF51197">
    <property type="entry name" value="Clavaminate synthase-like"/>
    <property type="match status" value="1"/>
</dbReference>
<name>A0A2R6Q331_ACTCC</name>
<proteinExistence type="inferred from homology"/>
<dbReference type="AlphaFoldDB" id="A0A2R6Q331"/>
<dbReference type="EMBL" id="NKQK01000020">
    <property type="protein sequence ID" value="PSS01269.1"/>
    <property type="molecule type" value="Genomic_DNA"/>
</dbReference>
<organism evidence="6 7">
    <name type="scientific">Actinidia chinensis var. chinensis</name>
    <name type="common">Chinese soft-hair kiwi</name>
    <dbReference type="NCBI Taxonomy" id="1590841"/>
    <lineage>
        <taxon>Eukaryota</taxon>
        <taxon>Viridiplantae</taxon>
        <taxon>Streptophyta</taxon>
        <taxon>Embryophyta</taxon>
        <taxon>Tracheophyta</taxon>
        <taxon>Spermatophyta</taxon>
        <taxon>Magnoliopsida</taxon>
        <taxon>eudicotyledons</taxon>
        <taxon>Gunneridae</taxon>
        <taxon>Pentapetalae</taxon>
        <taxon>asterids</taxon>
        <taxon>Ericales</taxon>
        <taxon>Actinidiaceae</taxon>
        <taxon>Actinidia</taxon>
    </lineage>
</organism>
<accession>A0A2R6Q331</accession>
<comment type="caution">
    <text evidence="6">The sequence shown here is derived from an EMBL/GenBank/DDBJ whole genome shotgun (WGS) entry which is preliminary data.</text>
</comment>
<dbReference type="PANTHER" id="PTHR12463:SF1">
    <property type="entry name" value="2-OXOGLUTARATE AND FE-DEPENDENT OXYGENASE FAMILY PROTEIN"/>
    <property type="match status" value="1"/>
</dbReference>